<dbReference type="PANTHER" id="PTHR47844:SF1">
    <property type="entry name" value="EXOSTOSIN-LIKE 2"/>
    <property type="match status" value="1"/>
</dbReference>
<evidence type="ECO:0000256" key="3">
    <source>
        <dbReference type="ARBA" id="ARBA00022679"/>
    </source>
</evidence>
<sequence length="488" mass="56437">MWDSFLDKKGALALAIVLIIIYFPRCFGLVLHHFGRAKYHSTPRTQHPKTIDLYKIAVILPVVDHNSDNLLPTIENILINRPQQLYVMVTGQEAFDKVEAEMDPLREKFGYTQINVGAVNITNKRRQIAHALKYIDPRVHSMTVISEQGTYWPSRFLMSACCPFDDPEVAAVTVPKRAHLQPSNCIWDKVKAHLFSFYYSVQAEDNRAVNSFDGSALFGGGATLVRTHYLKDDRFKREFEHEKWFFGRSGALKGDEHFFLNRYFLSGNKYVYFQDSPEATVSVEMNTVGHFLSEFLRETRNNWRTSWNMVITSHWLMIRRRHVIYPAAAFMTWWPNIFSFVLLADILSVIMAFNYDLLNDEFLHAWLAVHGTVVGLQAMVGLFVAIRMHRSDGSDFNIVVTLLCLLLSLPFQYALEFVKIAAILTFWKADTEERASDDIEMTGDSELSWSWGWEFDHDDNEFLNPATWFMITMVDEDDGIEVHEPVEK</sequence>
<gene>
    <name evidence="9" type="ORF">BN850_0047980</name>
</gene>
<protein>
    <submittedName>
        <fullName evidence="9">WGS project CBMI000000000 data, contig CS3069_c001046</fullName>
    </submittedName>
</protein>
<evidence type="ECO:0000256" key="2">
    <source>
        <dbReference type="ARBA" id="ARBA00022676"/>
    </source>
</evidence>
<reference evidence="9" key="1">
    <citation type="submission" date="2013-05" db="EMBL/GenBank/DDBJ databases">
        <title>Draft genome sequences of six wheat associated Fusarium spp. isolates.</title>
        <authorList>
            <person name="Moolhuijzen P.M."/>
            <person name="Manners J.M."/>
            <person name="Wilcox S."/>
            <person name="Bellgard M.I."/>
            <person name="Gardiner D.M."/>
        </authorList>
    </citation>
    <scope>NUCLEOTIDE SEQUENCE</scope>
    <source>
        <strain evidence="9">CS3069</strain>
    </source>
</reference>
<evidence type="ECO:0000313" key="9">
    <source>
        <dbReference type="EMBL" id="CEG04380.1"/>
    </source>
</evidence>
<feature type="transmembrane region" description="Helical" evidence="8">
    <location>
        <begin position="323"/>
        <end position="353"/>
    </location>
</feature>
<dbReference type="GO" id="GO:0016757">
    <property type="term" value="F:glycosyltransferase activity"/>
    <property type="evidence" value="ECO:0007669"/>
    <property type="project" value="UniProtKB-KW"/>
</dbReference>
<dbReference type="AlphaFoldDB" id="A0A090MFE4"/>
<keyword evidence="5 8" id="KW-1133">Transmembrane helix</keyword>
<evidence type="ECO:0000256" key="1">
    <source>
        <dbReference type="ARBA" id="ARBA00004370"/>
    </source>
</evidence>
<feature type="transmembrane region" description="Helical" evidence="8">
    <location>
        <begin position="365"/>
        <end position="386"/>
    </location>
</feature>
<comment type="subcellular location">
    <subcellularLocation>
        <location evidence="1">Membrane</location>
    </subcellularLocation>
</comment>
<evidence type="ECO:0000256" key="6">
    <source>
        <dbReference type="ARBA" id="ARBA00023136"/>
    </source>
</evidence>
<feature type="transmembrane region" description="Helical" evidence="8">
    <location>
        <begin position="398"/>
        <end position="415"/>
    </location>
</feature>
<comment type="caution">
    <text evidence="9">The sequence shown here is derived from an EMBL/GenBank/DDBJ whole genome shotgun (WGS) entry which is preliminary data.</text>
</comment>
<keyword evidence="2" id="KW-0328">Glycosyltransferase</keyword>
<evidence type="ECO:0000256" key="4">
    <source>
        <dbReference type="ARBA" id="ARBA00022692"/>
    </source>
</evidence>
<keyword evidence="6 8" id="KW-0472">Membrane</keyword>
<keyword evidence="7" id="KW-0325">Glycoprotein</keyword>
<dbReference type="EMBL" id="CBMI010001044">
    <property type="protein sequence ID" value="CEG04380.1"/>
    <property type="molecule type" value="Genomic_DNA"/>
</dbReference>
<keyword evidence="3" id="KW-0808">Transferase</keyword>
<dbReference type="InterPro" id="IPR052427">
    <property type="entry name" value="Glycosyltrans_GT2/GT47"/>
</dbReference>
<evidence type="ECO:0000256" key="7">
    <source>
        <dbReference type="ARBA" id="ARBA00023180"/>
    </source>
</evidence>
<evidence type="ECO:0000256" key="5">
    <source>
        <dbReference type="ARBA" id="ARBA00022989"/>
    </source>
</evidence>
<evidence type="ECO:0000256" key="8">
    <source>
        <dbReference type="SAM" id="Phobius"/>
    </source>
</evidence>
<organism evidence="9">
    <name type="scientific">Fusarium clavum</name>
    <dbReference type="NCBI Taxonomy" id="2594811"/>
    <lineage>
        <taxon>Eukaryota</taxon>
        <taxon>Fungi</taxon>
        <taxon>Dikarya</taxon>
        <taxon>Ascomycota</taxon>
        <taxon>Pezizomycotina</taxon>
        <taxon>Sordariomycetes</taxon>
        <taxon>Hypocreomycetidae</taxon>
        <taxon>Hypocreales</taxon>
        <taxon>Nectriaceae</taxon>
        <taxon>Fusarium</taxon>
        <taxon>Fusarium incarnatum-equiseti species complex</taxon>
    </lineage>
</organism>
<accession>A0A090MFE4</accession>
<dbReference type="PANTHER" id="PTHR47844">
    <property type="entry name" value="SYNTHASE CPS1, PUTATIVE (AFU_ORTHOLOGUE AFUA_7G02500)-RELATED"/>
    <property type="match status" value="1"/>
</dbReference>
<feature type="transmembrane region" description="Helical" evidence="8">
    <location>
        <begin position="12"/>
        <end position="34"/>
    </location>
</feature>
<proteinExistence type="predicted"/>
<keyword evidence="4 8" id="KW-0812">Transmembrane</keyword>
<name>A0A090MFE4_9HYPO</name>
<dbReference type="GO" id="GO:0016020">
    <property type="term" value="C:membrane"/>
    <property type="evidence" value="ECO:0007669"/>
    <property type="project" value="UniProtKB-SubCell"/>
</dbReference>